<protein>
    <submittedName>
        <fullName evidence="1">Uncharacterized protein</fullName>
    </submittedName>
</protein>
<proteinExistence type="predicted"/>
<organism evidence="1">
    <name type="scientific">marine sediment metagenome</name>
    <dbReference type="NCBI Taxonomy" id="412755"/>
    <lineage>
        <taxon>unclassified sequences</taxon>
        <taxon>metagenomes</taxon>
        <taxon>ecological metagenomes</taxon>
    </lineage>
</organism>
<accession>X1H9C4</accession>
<gene>
    <name evidence="1" type="ORF">S03H2_11414</name>
</gene>
<name>X1H9C4_9ZZZZ</name>
<comment type="caution">
    <text evidence="1">The sequence shown here is derived from an EMBL/GenBank/DDBJ whole genome shotgun (WGS) entry which is preliminary data.</text>
</comment>
<sequence>MTKLSEENKYIKVSELSPNIRDINLLAKIVELGEIREVSNRNTGEEHKLWMF</sequence>
<dbReference type="AlphaFoldDB" id="X1H9C4"/>
<dbReference type="Gene3D" id="2.40.50.140">
    <property type="entry name" value="Nucleic acid-binding proteins"/>
    <property type="match status" value="1"/>
</dbReference>
<feature type="non-terminal residue" evidence="1">
    <location>
        <position position="52"/>
    </location>
</feature>
<dbReference type="SUPFAM" id="SSF50249">
    <property type="entry name" value="Nucleic acid-binding proteins"/>
    <property type="match status" value="1"/>
</dbReference>
<dbReference type="InterPro" id="IPR012340">
    <property type="entry name" value="NA-bd_OB-fold"/>
</dbReference>
<reference evidence="1" key="1">
    <citation type="journal article" date="2014" name="Front. Microbiol.">
        <title>High frequency of phylogenetically diverse reductive dehalogenase-homologous genes in deep subseafloor sedimentary metagenomes.</title>
        <authorList>
            <person name="Kawai M."/>
            <person name="Futagami T."/>
            <person name="Toyoda A."/>
            <person name="Takaki Y."/>
            <person name="Nishi S."/>
            <person name="Hori S."/>
            <person name="Arai W."/>
            <person name="Tsubouchi T."/>
            <person name="Morono Y."/>
            <person name="Uchiyama I."/>
            <person name="Ito T."/>
            <person name="Fujiyama A."/>
            <person name="Inagaki F."/>
            <person name="Takami H."/>
        </authorList>
    </citation>
    <scope>NUCLEOTIDE SEQUENCE</scope>
    <source>
        <strain evidence="1">Expedition CK06-06</strain>
    </source>
</reference>
<dbReference type="EMBL" id="BARU01005827">
    <property type="protein sequence ID" value="GAH41923.1"/>
    <property type="molecule type" value="Genomic_DNA"/>
</dbReference>
<evidence type="ECO:0000313" key="1">
    <source>
        <dbReference type="EMBL" id="GAH41923.1"/>
    </source>
</evidence>